<name>A0A7I5E5Q5_HAECO</name>
<proteinExistence type="predicted"/>
<keyword evidence="3" id="KW-0732">Signal</keyword>
<keyword evidence="2" id="KW-0812">Transmembrane</keyword>
<evidence type="ECO:0000256" key="2">
    <source>
        <dbReference type="SAM" id="Phobius"/>
    </source>
</evidence>
<protein>
    <submittedName>
        <fullName evidence="5">Uncharacterized protein</fullName>
    </submittedName>
</protein>
<reference evidence="5" key="1">
    <citation type="submission" date="2020-12" db="UniProtKB">
        <authorList>
            <consortium name="WormBaseParasite"/>
        </authorList>
    </citation>
    <scope>IDENTIFICATION</scope>
    <source>
        <strain evidence="5">MHco3</strain>
    </source>
</reference>
<feature type="region of interest" description="Disordered" evidence="1">
    <location>
        <begin position="293"/>
        <end position="324"/>
    </location>
</feature>
<sequence>MRAPILLFLIGQVFGSIYWDEYETCKNDADYGNTTLVCDPSHRLANSTTEKLTDMLRKLQSRIGCECVDGCRRADGRDNFIGLLHVTNTKNTDDLKADMEREYAAAKLGNVTCDHGLLLVYLKDSQKLATFRGGDSFVLLTDEDMQKLHELAAKGTEGDADNTLALQFLLSNYKDVVSNPVQRAESWLPIIGLIAAVLIVLCITGVLLSMFLARFCCCCAKRNKDVYHVNTLPSYKTVEPLYVITPPGHPGRSPLGDQIYSTPYSGSPLPYPPPPGASVPVTPSSTFRHAVNHETPTFKKPRVVRDSDPGSIPRAPGSEYSAPGGVYAPSELTPPMILPPTELYGTIPRATLIPRNGQPPSPQDPKDLPFLDPNRKQETQTREELIY</sequence>
<dbReference type="PANTHER" id="PTHR33748">
    <property type="entry name" value="PROTEIN CBG04600"/>
    <property type="match status" value="1"/>
</dbReference>
<organism evidence="4 5">
    <name type="scientific">Haemonchus contortus</name>
    <name type="common">Barber pole worm</name>
    <dbReference type="NCBI Taxonomy" id="6289"/>
    <lineage>
        <taxon>Eukaryota</taxon>
        <taxon>Metazoa</taxon>
        <taxon>Ecdysozoa</taxon>
        <taxon>Nematoda</taxon>
        <taxon>Chromadorea</taxon>
        <taxon>Rhabditida</taxon>
        <taxon>Rhabditina</taxon>
        <taxon>Rhabditomorpha</taxon>
        <taxon>Strongyloidea</taxon>
        <taxon>Trichostrongylidae</taxon>
        <taxon>Haemonchus</taxon>
    </lineage>
</organism>
<keyword evidence="4" id="KW-1185">Reference proteome</keyword>
<feature type="region of interest" description="Disordered" evidence="1">
    <location>
        <begin position="349"/>
        <end position="387"/>
    </location>
</feature>
<dbReference type="PANTHER" id="PTHR33748:SF5">
    <property type="entry name" value="GROUND-LIKE DOMAIN-CONTAINING PROTEIN"/>
    <property type="match status" value="1"/>
</dbReference>
<feature type="chain" id="PRO_5029642838" evidence="3">
    <location>
        <begin position="16"/>
        <end position="387"/>
    </location>
</feature>
<evidence type="ECO:0000256" key="1">
    <source>
        <dbReference type="SAM" id="MobiDB-lite"/>
    </source>
</evidence>
<evidence type="ECO:0000256" key="3">
    <source>
        <dbReference type="SAM" id="SignalP"/>
    </source>
</evidence>
<dbReference type="WBParaSite" id="HCON_00014580-00001">
    <property type="protein sequence ID" value="HCON_00014580-00001"/>
    <property type="gene ID" value="HCON_00014580"/>
</dbReference>
<feature type="compositionally biased region" description="Basic and acidic residues" evidence="1">
    <location>
        <begin position="364"/>
        <end position="387"/>
    </location>
</feature>
<dbReference type="Proteomes" id="UP000025227">
    <property type="component" value="Unplaced"/>
</dbReference>
<evidence type="ECO:0000313" key="5">
    <source>
        <dbReference type="WBParaSite" id="HCON_00014580-00001"/>
    </source>
</evidence>
<feature type="transmembrane region" description="Helical" evidence="2">
    <location>
        <begin position="187"/>
        <end position="213"/>
    </location>
</feature>
<dbReference type="OrthoDB" id="8062037at2759"/>
<feature type="signal peptide" evidence="3">
    <location>
        <begin position="1"/>
        <end position="15"/>
    </location>
</feature>
<dbReference type="GO" id="GO:0016020">
    <property type="term" value="C:membrane"/>
    <property type="evidence" value="ECO:0007669"/>
    <property type="project" value="TreeGrafter"/>
</dbReference>
<dbReference type="OMA" id="DYTICKA"/>
<keyword evidence="2" id="KW-0472">Membrane</keyword>
<keyword evidence="2" id="KW-1133">Transmembrane helix</keyword>
<dbReference type="AlphaFoldDB" id="A0A7I5E5Q5"/>
<accession>A0A7I5E5Q5</accession>
<evidence type="ECO:0000313" key="4">
    <source>
        <dbReference type="Proteomes" id="UP000025227"/>
    </source>
</evidence>